<dbReference type="PANTHER" id="PTHR11618">
    <property type="entry name" value="TRANSCRIPTION INITIATION FACTOR IIB-RELATED"/>
    <property type="match status" value="1"/>
</dbReference>
<dbReference type="CDD" id="cd20553">
    <property type="entry name" value="CYCLIN_TFIIIB90_rpt1"/>
    <property type="match status" value="1"/>
</dbReference>
<evidence type="ECO:0000256" key="8">
    <source>
        <dbReference type="ARBA" id="ARBA00023242"/>
    </source>
</evidence>
<dbReference type="Pfam" id="PF00382">
    <property type="entry name" value="TFIIB"/>
    <property type="match status" value="2"/>
</dbReference>
<sequence length="289" mass="32256">MVRTCPNCGSSEIDDDSARGDSTCMGCGTVLEESTIVSDVAFQENSAGGHSLVGQFVSKDRAQPTTVTGVPGLTHRESRDVTYYKGKKLIEEISSQLRINQRCMDTAFNFFKMCVSRNFTRGRVRSHVVAACLYMTCRLENTAHLLLDFSDVTQVNVFDLGRTLTFLTRSLKIFLPTTDPCMYILRFAALLDFGDKEKEVVSLATRLVQRMKRDWIATGRRPTGLCGAALLLAARCFNFNRTVADVVRVVHVSEAVVRKRLDEFSQTPSSALTIDEFATVDLVRALFFF</sequence>
<keyword evidence="7" id="KW-0804">Transcription</keyword>
<proteinExistence type="inferred from homology"/>
<dbReference type="InterPro" id="IPR000812">
    <property type="entry name" value="TFIIB"/>
</dbReference>
<dbReference type="SUPFAM" id="SSF57783">
    <property type="entry name" value="Zinc beta-ribbon"/>
    <property type="match status" value="1"/>
</dbReference>
<evidence type="ECO:0000259" key="10">
    <source>
        <dbReference type="PROSITE" id="PS51134"/>
    </source>
</evidence>
<gene>
    <name evidence="11" type="ORF">GPUH_LOCUS19329</name>
</gene>
<dbReference type="WBParaSite" id="GPUH_0001935301-mRNA-1">
    <property type="protein sequence ID" value="GPUH_0001935301-mRNA-1"/>
    <property type="gene ID" value="GPUH_0001935301"/>
</dbReference>
<reference evidence="11 12" key="2">
    <citation type="submission" date="2018-11" db="EMBL/GenBank/DDBJ databases">
        <authorList>
            <consortium name="Pathogen Informatics"/>
        </authorList>
    </citation>
    <scope>NUCLEOTIDE SEQUENCE [LARGE SCALE GENOMIC DNA]</scope>
</reference>
<dbReference type="GO" id="GO:0005634">
    <property type="term" value="C:nucleus"/>
    <property type="evidence" value="ECO:0007669"/>
    <property type="project" value="UniProtKB-SubCell"/>
</dbReference>
<organism evidence="13">
    <name type="scientific">Gongylonema pulchrum</name>
    <dbReference type="NCBI Taxonomy" id="637853"/>
    <lineage>
        <taxon>Eukaryota</taxon>
        <taxon>Metazoa</taxon>
        <taxon>Ecdysozoa</taxon>
        <taxon>Nematoda</taxon>
        <taxon>Chromadorea</taxon>
        <taxon>Rhabditida</taxon>
        <taxon>Spirurina</taxon>
        <taxon>Spiruromorpha</taxon>
        <taxon>Spiruroidea</taxon>
        <taxon>Gongylonematidae</taxon>
        <taxon>Gongylonema</taxon>
    </lineage>
</organism>
<evidence type="ECO:0000313" key="11">
    <source>
        <dbReference type="EMBL" id="VDN33620.1"/>
    </source>
</evidence>
<evidence type="ECO:0000256" key="7">
    <source>
        <dbReference type="ARBA" id="ARBA00023163"/>
    </source>
</evidence>
<dbReference type="Pfam" id="PF08271">
    <property type="entry name" value="Zn_Ribbon_TF"/>
    <property type="match status" value="1"/>
</dbReference>
<dbReference type="OrthoDB" id="511529at2759"/>
<dbReference type="GO" id="GO:0070897">
    <property type="term" value="P:transcription preinitiation complex assembly"/>
    <property type="evidence" value="ECO:0007669"/>
    <property type="project" value="InterPro"/>
</dbReference>
<accession>A0A183EED7</accession>
<dbReference type="PANTHER" id="PTHR11618:SF4">
    <property type="entry name" value="TRANSCRIPTION FACTOR IIIB 90 KDA SUBUNIT"/>
    <property type="match status" value="1"/>
</dbReference>
<dbReference type="InterPro" id="IPR013150">
    <property type="entry name" value="TFIIB_cyclin"/>
</dbReference>
<keyword evidence="4 9" id="KW-0863">Zinc-finger</keyword>
<evidence type="ECO:0000256" key="1">
    <source>
        <dbReference type="ARBA" id="ARBA00004123"/>
    </source>
</evidence>
<dbReference type="InterPro" id="IPR036915">
    <property type="entry name" value="Cyclin-like_sf"/>
</dbReference>
<protein>
    <submittedName>
        <fullName evidence="13">TFIIB-type domain-containing protein</fullName>
    </submittedName>
</protein>
<dbReference type="Gene3D" id="1.10.472.10">
    <property type="entry name" value="Cyclin-like"/>
    <property type="match status" value="2"/>
</dbReference>
<dbReference type="GO" id="GO:0000995">
    <property type="term" value="F:RNA polymerase III general transcription initiation factor activity"/>
    <property type="evidence" value="ECO:0007669"/>
    <property type="project" value="TreeGrafter"/>
</dbReference>
<name>A0A183EED7_9BILA</name>
<dbReference type="GO" id="GO:0000126">
    <property type="term" value="C:transcription factor TFIIIB complex"/>
    <property type="evidence" value="ECO:0007669"/>
    <property type="project" value="TreeGrafter"/>
</dbReference>
<dbReference type="Gene3D" id="2.20.25.10">
    <property type="match status" value="1"/>
</dbReference>
<dbReference type="GO" id="GO:0017025">
    <property type="term" value="F:TBP-class protein binding"/>
    <property type="evidence" value="ECO:0007669"/>
    <property type="project" value="InterPro"/>
</dbReference>
<comment type="subcellular location">
    <subcellularLocation>
        <location evidence="1">Nucleus</location>
    </subcellularLocation>
</comment>
<dbReference type="Proteomes" id="UP000271098">
    <property type="component" value="Unassembled WGS sequence"/>
</dbReference>
<dbReference type="PROSITE" id="PS51134">
    <property type="entry name" value="ZF_TFIIB"/>
    <property type="match status" value="1"/>
</dbReference>
<reference evidence="13" key="1">
    <citation type="submission" date="2016-06" db="UniProtKB">
        <authorList>
            <consortium name="WormBaseParasite"/>
        </authorList>
    </citation>
    <scope>IDENTIFICATION</scope>
</reference>
<evidence type="ECO:0000313" key="13">
    <source>
        <dbReference type="WBParaSite" id="GPUH_0001935301-mRNA-1"/>
    </source>
</evidence>
<evidence type="ECO:0000256" key="6">
    <source>
        <dbReference type="ARBA" id="ARBA00023015"/>
    </source>
</evidence>
<dbReference type="FunFam" id="1.10.472.10:FF:000121">
    <property type="entry name" value="Transcription factor IIIB"/>
    <property type="match status" value="1"/>
</dbReference>
<dbReference type="FunFam" id="1.10.472.10:FF:000002">
    <property type="entry name" value="Transcription factor IIIB 90 kDa subunit"/>
    <property type="match status" value="1"/>
</dbReference>
<dbReference type="PRINTS" id="PR00685">
    <property type="entry name" value="TIFACTORIIB"/>
</dbReference>
<dbReference type="GO" id="GO:0097550">
    <property type="term" value="C:transcription preinitiation complex"/>
    <property type="evidence" value="ECO:0007669"/>
    <property type="project" value="TreeGrafter"/>
</dbReference>
<comment type="similarity">
    <text evidence="2">Belongs to the TFIIB family.</text>
</comment>
<keyword evidence="12" id="KW-1185">Reference proteome</keyword>
<keyword evidence="8" id="KW-0539">Nucleus</keyword>
<dbReference type="GO" id="GO:0008270">
    <property type="term" value="F:zinc ion binding"/>
    <property type="evidence" value="ECO:0007669"/>
    <property type="project" value="UniProtKB-KW"/>
</dbReference>
<evidence type="ECO:0000256" key="5">
    <source>
        <dbReference type="ARBA" id="ARBA00022833"/>
    </source>
</evidence>
<keyword evidence="6" id="KW-0805">Transcription regulation</keyword>
<dbReference type="InterPro" id="IPR013137">
    <property type="entry name" value="Znf_TFIIB"/>
</dbReference>
<dbReference type="SMART" id="SM00385">
    <property type="entry name" value="CYCLIN"/>
    <property type="match status" value="2"/>
</dbReference>
<dbReference type="SUPFAM" id="SSF47954">
    <property type="entry name" value="Cyclin-like"/>
    <property type="match status" value="2"/>
</dbReference>
<keyword evidence="3" id="KW-0479">Metal-binding</keyword>
<evidence type="ECO:0000256" key="3">
    <source>
        <dbReference type="ARBA" id="ARBA00022723"/>
    </source>
</evidence>
<dbReference type="EMBL" id="UYRT01088328">
    <property type="protein sequence ID" value="VDN33620.1"/>
    <property type="molecule type" value="Genomic_DNA"/>
</dbReference>
<feature type="domain" description="TFIIB-type" evidence="10">
    <location>
        <begin position="1"/>
        <end position="32"/>
    </location>
</feature>
<evidence type="ECO:0000256" key="4">
    <source>
        <dbReference type="ARBA" id="ARBA00022771"/>
    </source>
</evidence>
<dbReference type="GO" id="GO:0001006">
    <property type="term" value="F:RNA polymerase III type 3 promoter sequence-specific DNA binding"/>
    <property type="evidence" value="ECO:0007669"/>
    <property type="project" value="TreeGrafter"/>
</dbReference>
<dbReference type="InterPro" id="IPR013763">
    <property type="entry name" value="Cyclin-like_dom"/>
</dbReference>
<dbReference type="AlphaFoldDB" id="A0A183EED7"/>
<evidence type="ECO:0000313" key="12">
    <source>
        <dbReference type="Proteomes" id="UP000271098"/>
    </source>
</evidence>
<keyword evidence="5" id="KW-0862">Zinc</keyword>
<evidence type="ECO:0000256" key="2">
    <source>
        <dbReference type="ARBA" id="ARBA00010857"/>
    </source>
</evidence>
<evidence type="ECO:0000256" key="9">
    <source>
        <dbReference type="PROSITE-ProRule" id="PRU00469"/>
    </source>
</evidence>